<reference evidence="3" key="1">
    <citation type="submission" date="2023-06" db="EMBL/GenBank/DDBJ databases">
        <title>Genome-scale phylogeny and comparative genomics of the fungal order Sordariales.</title>
        <authorList>
            <consortium name="Lawrence Berkeley National Laboratory"/>
            <person name="Hensen N."/>
            <person name="Bonometti L."/>
            <person name="Westerberg I."/>
            <person name="Brannstrom I.O."/>
            <person name="Guillou S."/>
            <person name="Cros-Aarteil S."/>
            <person name="Calhoun S."/>
            <person name="Haridas S."/>
            <person name="Kuo A."/>
            <person name="Mondo S."/>
            <person name="Pangilinan J."/>
            <person name="Riley R."/>
            <person name="LaButti K."/>
            <person name="Andreopoulos B."/>
            <person name="Lipzen A."/>
            <person name="Chen C."/>
            <person name="Yanf M."/>
            <person name="Daum C."/>
            <person name="Ng V."/>
            <person name="Clum A."/>
            <person name="Steindorff A."/>
            <person name="Ohm R."/>
            <person name="Martin F."/>
            <person name="Silar P."/>
            <person name="Natvig D."/>
            <person name="Lalanne C."/>
            <person name="Gautier V."/>
            <person name="Ament-velasquez S.L."/>
            <person name="Kruys A."/>
            <person name="Hutchinson M.I."/>
            <person name="Powell A.J."/>
            <person name="Barry K."/>
            <person name="Miller A.N."/>
            <person name="Grigoriev I.V."/>
            <person name="Debuchy R."/>
            <person name="Gladieux P."/>
            <person name="Thoren M.H."/>
            <person name="Johannesson H."/>
        </authorList>
    </citation>
    <scope>NUCLEOTIDE SEQUENCE</scope>
    <source>
        <strain evidence="3">SMH2392-1A</strain>
    </source>
</reference>
<organism evidence="3 4">
    <name type="scientific">Lasiosphaeria miniovina</name>
    <dbReference type="NCBI Taxonomy" id="1954250"/>
    <lineage>
        <taxon>Eukaryota</taxon>
        <taxon>Fungi</taxon>
        <taxon>Dikarya</taxon>
        <taxon>Ascomycota</taxon>
        <taxon>Pezizomycotina</taxon>
        <taxon>Sordariomycetes</taxon>
        <taxon>Sordariomycetidae</taxon>
        <taxon>Sordariales</taxon>
        <taxon>Lasiosphaeriaceae</taxon>
        <taxon>Lasiosphaeria</taxon>
    </lineage>
</organism>
<dbReference type="RefSeq" id="XP_060299762.1">
    <property type="nucleotide sequence ID" value="XM_060446441.1"/>
</dbReference>
<keyword evidence="1" id="KW-0472">Membrane</keyword>
<dbReference type="AlphaFoldDB" id="A0AA40E7J0"/>
<keyword evidence="4" id="KW-1185">Reference proteome</keyword>
<name>A0AA40E7J0_9PEZI</name>
<proteinExistence type="predicted"/>
<gene>
    <name evidence="3" type="ORF">B0T26DRAFT_764286</name>
</gene>
<evidence type="ECO:0000256" key="1">
    <source>
        <dbReference type="SAM" id="Phobius"/>
    </source>
</evidence>
<feature type="domain" description="2EXR" evidence="2">
    <location>
        <begin position="84"/>
        <end position="158"/>
    </location>
</feature>
<sequence>MFPVYSCAFVAFFIVALTVASAIVFIASAIVFIVFIVFIVCITDSALVCEDRMLVIPRCAADNRRGDKELVSGRPHLLRDEPSFPIFGHFPAEIRCNIWAQAVEPRVLRINLHTQTEVDGGAPTPAPRNAIHTLPVITATPALTRTLRAALNVSLACIEANMEMRRASPDTMSLLLPGARRTVQVPYCRRRDIICFDPCPPPQPPFPVGVLGIDVGPISPKEAVIAVNAAIYFRCRRLHLVHGGLDFAAPETTTIWEIRSPLHTDSNSIAYVHNGQVDVVEQQPLHYEDKIFDPSVSIKMRLFIFHKVFKWSYIGPKKAKTARLGMGQLGM</sequence>
<comment type="caution">
    <text evidence="3">The sequence shown here is derived from an EMBL/GenBank/DDBJ whole genome shotgun (WGS) entry which is preliminary data.</text>
</comment>
<dbReference type="Pfam" id="PF20150">
    <property type="entry name" value="2EXR"/>
    <property type="match status" value="1"/>
</dbReference>
<dbReference type="Proteomes" id="UP001172101">
    <property type="component" value="Unassembled WGS sequence"/>
</dbReference>
<dbReference type="EMBL" id="JAUIRO010000002">
    <property type="protein sequence ID" value="KAK0726906.1"/>
    <property type="molecule type" value="Genomic_DNA"/>
</dbReference>
<dbReference type="InterPro" id="IPR045518">
    <property type="entry name" value="2EXR"/>
</dbReference>
<keyword evidence="1" id="KW-1133">Transmembrane helix</keyword>
<protein>
    <recommendedName>
        <fullName evidence="2">2EXR domain-containing protein</fullName>
    </recommendedName>
</protein>
<evidence type="ECO:0000313" key="3">
    <source>
        <dbReference type="EMBL" id="KAK0726906.1"/>
    </source>
</evidence>
<accession>A0AA40E7J0</accession>
<dbReference type="GeneID" id="85329711"/>
<keyword evidence="1" id="KW-0812">Transmembrane</keyword>
<evidence type="ECO:0000259" key="2">
    <source>
        <dbReference type="Pfam" id="PF20150"/>
    </source>
</evidence>
<evidence type="ECO:0000313" key="4">
    <source>
        <dbReference type="Proteomes" id="UP001172101"/>
    </source>
</evidence>
<feature type="transmembrane region" description="Helical" evidence="1">
    <location>
        <begin position="7"/>
        <end position="40"/>
    </location>
</feature>